<dbReference type="InterPro" id="IPR007627">
    <property type="entry name" value="RNA_pol_sigma70_r2"/>
</dbReference>
<dbReference type="InterPro" id="IPR013249">
    <property type="entry name" value="RNA_pol_sigma70_r4_t2"/>
</dbReference>
<dbReference type="InterPro" id="IPR013324">
    <property type="entry name" value="RNA_pol_sigma_r3/r4-like"/>
</dbReference>
<dbReference type="Pfam" id="PF04542">
    <property type="entry name" value="Sigma70_r2"/>
    <property type="match status" value="1"/>
</dbReference>
<evidence type="ECO:0000256" key="1">
    <source>
        <dbReference type="ARBA" id="ARBA00010641"/>
    </source>
</evidence>
<keyword evidence="4" id="KW-0804">Transcription</keyword>
<keyword evidence="8" id="KW-1185">Reference proteome</keyword>
<evidence type="ECO:0000313" key="8">
    <source>
        <dbReference type="Proteomes" id="UP000310314"/>
    </source>
</evidence>
<comment type="caution">
    <text evidence="7">The sequence shown here is derived from an EMBL/GenBank/DDBJ whole genome shotgun (WGS) entry which is preliminary data.</text>
</comment>
<dbReference type="Gene3D" id="1.10.1740.10">
    <property type="match status" value="1"/>
</dbReference>
<dbReference type="PANTHER" id="PTHR43133">
    <property type="entry name" value="RNA POLYMERASE ECF-TYPE SIGMA FACTO"/>
    <property type="match status" value="1"/>
</dbReference>
<dbReference type="Pfam" id="PF08281">
    <property type="entry name" value="Sigma70_r4_2"/>
    <property type="match status" value="1"/>
</dbReference>
<dbReference type="Gene3D" id="1.10.10.10">
    <property type="entry name" value="Winged helix-like DNA-binding domain superfamily/Winged helix DNA-binding domain"/>
    <property type="match status" value="1"/>
</dbReference>
<evidence type="ECO:0000256" key="4">
    <source>
        <dbReference type="ARBA" id="ARBA00023163"/>
    </source>
</evidence>
<dbReference type="RefSeq" id="WP_138658667.1">
    <property type="nucleotide sequence ID" value="NZ_VATY01000003.1"/>
</dbReference>
<reference evidence="7 8" key="1">
    <citation type="submission" date="2019-05" db="EMBL/GenBank/DDBJ databases">
        <authorList>
            <person name="Zhang J.-Y."/>
            <person name="Feg X."/>
            <person name="Du Z.-J."/>
        </authorList>
    </citation>
    <scope>NUCLEOTIDE SEQUENCE [LARGE SCALE GENOMIC DNA]</scope>
    <source>
        <strain evidence="7 8">RZ26</strain>
    </source>
</reference>
<gene>
    <name evidence="7" type="ORF">FEE95_14165</name>
</gene>
<dbReference type="NCBIfam" id="TIGR02937">
    <property type="entry name" value="sigma70-ECF"/>
    <property type="match status" value="1"/>
</dbReference>
<accession>A0A5S3PMV2</accession>
<dbReference type="GO" id="GO:0006352">
    <property type="term" value="P:DNA-templated transcription initiation"/>
    <property type="evidence" value="ECO:0007669"/>
    <property type="project" value="InterPro"/>
</dbReference>
<dbReference type="InterPro" id="IPR036388">
    <property type="entry name" value="WH-like_DNA-bd_sf"/>
</dbReference>
<feature type="domain" description="RNA polymerase sigma factor 70 region 4 type 2" evidence="6">
    <location>
        <begin position="124"/>
        <end position="172"/>
    </location>
</feature>
<dbReference type="SUPFAM" id="SSF88659">
    <property type="entry name" value="Sigma3 and sigma4 domains of RNA polymerase sigma factors"/>
    <property type="match status" value="1"/>
</dbReference>
<dbReference type="InterPro" id="IPR039425">
    <property type="entry name" value="RNA_pol_sigma-70-like"/>
</dbReference>
<dbReference type="InterPro" id="IPR014327">
    <property type="entry name" value="RNA_pol_sigma70_bacteroid"/>
</dbReference>
<name>A0A5S3PMV2_9FLAO</name>
<dbReference type="GO" id="GO:0003677">
    <property type="term" value="F:DNA binding"/>
    <property type="evidence" value="ECO:0007669"/>
    <property type="project" value="InterPro"/>
</dbReference>
<dbReference type="OrthoDB" id="1100095at2"/>
<proteinExistence type="inferred from homology"/>
<dbReference type="EMBL" id="VATY01000003">
    <property type="protein sequence ID" value="TMM55798.1"/>
    <property type="molecule type" value="Genomic_DNA"/>
</dbReference>
<evidence type="ECO:0000313" key="7">
    <source>
        <dbReference type="EMBL" id="TMM55798.1"/>
    </source>
</evidence>
<evidence type="ECO:0000256" key="2">
    <source>
        <dbReference type="ARBA" id="ARBA00023015"/>
    </source>
</evidence>
<dbReference type="Proteomes" id="UP000310314">
    <property type="component" value="Unassembled WGS sequence"/>
</dbReference>
<dbReference type="InterPro" id="IPR014284">
    <property type="entry name" value="RNA_pol_sigma-70_dom"/>
</dbReference>
<evidence type="ECO:0000259" key="6">
    <source>
        <dbReference type="Pfam" id="PF08281"/>
    </source>
</evidence>
<keyword evidence="3" id="KW-0731">Sigma factor</keyword>
<evidence type="ECO:0000256" key="3">
    <source>
        <dbReference type="ARBA" id="ARBA00023082"/>
    </source>
</evidence>
<dbReference type="NCBIfam" id="TIGR02985">
    <property type="entry name" value="Sig70_bacteroi1"/>
    <property type="match status" value="1"/>
</dbReference>
<dbReference type="PANTHER" id="PTHR43133:SF46">
    <property type="entry name" value="RNA POLYMERASE SIGMA-70 FACTOR ECF SUBFAMILY"/>
    <property type="match status" value="1"/>
</dbReference>
<evidence type="ECO:0000259" key="5">
    <source>
        <dbReference type="Pfam" id="PF04542"/>
    </source>
</evidence>
<sequence>MNFKLLHNDDDMIKALIKGNKLSFSMIYHAYHNQLCRFVYSFSMDKALAEDIVQQTFIDLWEKRDSLKIHTSLNAYLYRCVKNKYLKHIKKVDRQTSLIEELRLQAVVEIEELDRDIKEKRISAIEGLIETLPPKRKEIFILNKFQNYKYREIAEMQNISERTVESQIRKALITIREELKRIELKGLLSTLLFFFLH</sequence>
<dbReference type="GO" id="GO:0016987">
    <property type="term" value="F:sigma factor activity"/>
    <property type="evidence" value="ECO:0007669"/>
    <property type="project" value="UniProtKB-KW"/>
</dbReference>
<dbReference type="AlphaFoldDB" id="A0A5S3PMV2"/>
<protein>
    <submittedName>
        <fullName evidence="7">RNA polymerase sigma-70 factor</fullName>
    </submittedName>
</protein>
<feature type="domain" description="RNA polymerase sigma-70 region 2" evidence="5">
    <location>
        <begin position="27"/>
        <end position="94"/>
    </location>
</feature>
<keyword evidence="2" id="KW-0805">Transcription regulation</keyword>
<dbReference type="InterPro" id="IPR013325">
    <property type="entry name" value="RNA_pol_sigma_r2"/>
</dbReference>
<comment type="similarity">
    <text evidence="1">Belongs to the sigma-70 factor family. ECF subfamily.</text>
</comment>
<organism evidence="7 8">
    <name type="scientific">Maribacter algarum</name>
    <name type="common">ex Zhang et al. 2020</name>
    <dbReference type="NCBI Taxonomy" id="2578118"/>
    <lineage>
        <taxon>Bacteria</taxon>
        <taxon>Pseudomonadati</taxon>
        <taxon>Bacteroidota</taxon>
        <taxon>Flavobacteriia</taxon>
        <taxon>Flavobacteriales</taxon>
        <taxon>Flavobacteriaceae</taxon>
        <taxon>Maribacter</taxon>
    </lineage>
</organism>
<dbReference type="SUPFAM" id="SSF88946">
    <property type="entry name" value="Sigma2 domain of RNA polymerase sigma factors"/>
    <property type="match status" value="1"/>
</dbReference>